<accession>A0A8S4PW17</accession>
<sequence length="164" mass="18142">FFSLLLIILTAMVIAGVLAYVYRDQVKGVIKDGMSDAVNKYGNPNSTAITNEVDYLQQELTCCGIHNYTDWVGSPWQKSHSNLTYPASCCENKHCNYTTNGSLYQKGCFDTLKDEFKNNLAVIAGTATGFAVIQILGMICSCILFCRSREDVPYIGLENNGLRV</sequence>
<keyword evidence="8" id="KW-1185">Reference proteome</keyword>
<dbReference type="Gene3D" id="1.10.1450.10">
    <property type="entry name" value="Tetraspanin"/>
    <property type="match status" value="1"/>
</dbReference>
<evidence type="ECO:0000256" key="3">
    <source>
        <dbReference type="ARBA" id="ARBA00022989"/>
    </source>
</evidence>
<dbReference type="SUPFAM" id="SSF48652">
    <property type="entry name" value="Tetraspanin"/>
    <property type="match status" value="1"/>
</dbReference>
<organism evidence="7 8">
    <name type="scientific">Owenia fusiformis</name>
    <name type="common">Polychaete worm</name>
    <dbReference type="NCBI Taxonomy" id="6347"/>
    <lineage>
        <taxon>Eukaryota</taxon>
        <taxon>Metazoa</taxon>
        <taxon>Spiralia</taxon>
        <taxon>Lophotrochozoa</taxon>
        <taxon>Annelida</taxon>
        <taxon>Polychaeta</taxon>
        <taxon>Sedentaria</taxon>
        <taxon>Canalipalpata</taxon>
        <taxon>Sabellida</taxon>
        <taxon>Oweniida</taxon>
        <taxon>Oweniidae</taxon>
        <taxon>Owenia</taxon>
    </lineage>
</organism>
<dbReference type="EMBL" id="CAIIXF020000010">
    <property type="protein sequence ID" value="CAH1796916.1"/>
    <property type="molecule type" value="Genomic_DNA"/>
</dbReference>
<dbReference type="InterPro" id="IPR008952">
    <property type="entry name" value="Tetraspanin_EC2_sf"/>
</dbReference>
<keyword evidence="4 5" id="KW-0472">Membrane</keyword>
<gene>
    <name evidence="7" type="ORF">OFUS_LOCUS21276</name>
</gene>
<comment type="subcellular location">
    <subcellularLocation>
        <location evidence="1">Membrane</location>
        <topology evidence="1">Multi-pass membrane protein</topology>
    </subcellularLocation>
</comment>
<evidence type="ECO:0008006" key="9">
    <source>
        <dbReference type="Google" id="ProtNLM"/>
    </source>
</evidence>
<evidence type="ECO:0000256" key="2">
    <source>
        <dbReference type="ARBA" id="ARBA00022692"/>
    </source>
</evidence>
<dbReference type="Proteomes" id="UP000749559">
    <property type="component" value="Unassembled WGS sequence"/>
</dbReference>
<reference evidence="7" key="1">
    <citation type="submission" date="2022-03" db="EMBL/GenBank/DDBJ databases">
        <authorList>
            <person name="Martin C."/>
        </authorList>
    </citation>
    <scope>NUCLEOTIDE SEQUENCE</scope>
</reference>
<feature type="chain" id="PRO_5035939254" description="Tetraspanin" evidence="6">
    <location>
        <begin position="20"/>
        <end position="164"/>
    </location>
</feature>
<comment type="caution">
    <text evidence="7">The sequence shown here is derived from an EMBL/GenBank/DDBJ whole genome shotgun (WGS) entry which is preliminary data.</text>
</comment>
<dbReference type="PANTHER" id="PTHR19282:SF544">
    <property type="entry name" value="TETRASPANIN"/>
    <property type="match status" value="1"/>
</dbReference>
<evidence type="ECO:0000256" key="4">
    <source>
        <dbReference type="ARBA" id="ARBA00023136"/>
    </source>
</evidence>
<dbReference type="InterPro" id="IPR018499">
    <property type="entry name" value="Tetraspanin/Peripherin"/>
</dbReference>
<dbReference type="Pfam" id="PF00335">
    <property type="entry name" value="Tetraspanin"/>
    <property type="match status" value="1"/>
</dbReference>
<dbReference type="GO" id="GO:0005886">
    <property type="term" value="C:plasma membrane"/>
    <property type="evidence" value="ECO:0007669"/>
    <property type="project" value="TreeGrafter"/>
</dbReference>
<dbReference type="OrthoDB" id="9993879at2759"/>
<keyword evidence="3 5" id="KW-1133">Transmembrane helix</keyword>
<evidence type="ECO:0000256" key="6">
    <source>
        <dbReference type="SAM" id="SignalP"/>
    </source>
</evidence>
<evidence type="ECO:0000313" key="8">
    <source>
        <dbReference type="Proteomes" id="UP000749559"/>
    </source>
</evidence>
<protein>
    <recommendedName>
        <fullName evidence="9">Tetraspanin</fullName>
    </recommendedName>
</protein>
<dbReference type="PANTHER" id="PTHR19282">
    <property type="entry name" value="TETRASPANIN"/>
    <property type="match status" value="1"/>
</dbReference>
<feature type="signal peptide" evidence="6">
    <location>
        <begin position="1"/>
        <end position="19"/>
    </location>
</feature>
<keyword evidence="2 5" id="KW-0812">Transmembrane</keyword>
<evidence type="ECO:0000256" key="1">
    <source>
        <dbReference type="ARBA" id="ARBA00004141"/>
    </source>
</evidence>
<name>A0A8S4PW17_OWEFU</name>
<feature type="transmembrane region" description="Helical" evidence="5">
    <location>
        <begin position="120"/>
        <end position="146"/>
    </location>
</feature>
<evidence type="ECO:0000313" key="7">
    <source>
        <dbReference type="EMBL" id="CAH1796916.1"/>
    </source>
</evidence>
<feature type="non-terminal residue" evidence="7">
    <location>
        <position position="164"/>
    </location>
</feature>
<keyword evidence="6" id="KW-0732">Signal</keyword>
<evidence type="ECO:0000256" key="5">
    <source>
        <dbReference type="SAM" id="Phobius"/>
    </source>
</evidence>
<proteinExistence type="predicted"/>
<dbReference type="AlphaFoldDB" id="A0A8S4PW17"/>